<reference evidence="1 2" key="1">
    <citation type="submission" date="2017-11" db="EMBL/GenBank/DDBJ databases">
        <title>Infants hospitalized years apart are colonized by the same room-sourced microbial strains.</title>
        <authorList>
            <person name="Brooks B."/>
            <person name="Olm M.R."/>
            <person name="Firek B.A."/>
            <person name="Baker R."/>
            <person name="Thomas B.C."/>
            <person name="Morowitz M.J."/>
            <person name="Banfield J.F."/>
        </authorList>
    </citation>
    <scope>NUCLEOTIDE SEQUENCE [LARGE SCALE GENOMIC DNA]</scope>
    <source>
        <strain evidence="1">S2_009_000_R2_76</strain>
    </source>
</reference>
<protein>
    <submittedName>
        <fullName evidence="1">Uncharacterized protein</fullName>
    </submittedName>
</protein>
<dbReference type="EMBL" id="QFOI01000466">
    <property type="protein sequence ID" value="PZP41984.1"/>
    <property type="molecule type" value="Genomic_DNA"/>
</dbReference>
<dbReference type="AlphaFoldDB" id="A0A2W5EIZ4"/>
<gene>
    <name evidence="1" type="ORF">DI598_17510</name>
</gene>
<proteinExistence type="predicted"/>
<sequence length="412" mass="46325">MTDVTSNVLDELNTIPGLFGRNGLSRLEAARPTILAFCERYSPEDVDAVSAMGPAEIETYLQQLDKRILDFGFDTQEKDILFATVEDTSTNEQIVSLATDTPTPDFETIILEREGDVYPKLIAVSIPNTLDVESISTNGGIPMHIFFHPTIGQNIAEYYTATSVQGRESLKSTLDGNYYPYGWDFLYYIFLRNLTYEANTNIDSNGMLLEWAGKGLLYQIEKSGKIAVNVIPILDASRNAGDFENPELLLGILKEIQQFVTTYKGYEDNGLLPIGYTAVSAFSSGHLCVNKLMQQYNNDTFSEFYQDVLQELYMFDAPQQTNDTWVSLATAWANKYENKIIRAYSQWIPKNVNRLLASGQSPKQGEIILNSDNANFSFAWLNSSFFKGKMTNYGDWQSIHQAIPSIMLVDSL</sequence>
<feature type="non-terminal residue" evidence="1">
    <location>
        <position position="412"/>
    </location>
</feature>
<name>A0A2W5EIZ4_9SPHI</name>
<evidence type="ECO:0000313" key="1">
    <source>
        <dbReference type="EMBL" id="PZP41984.1"/>
    </source>
</evidence>
<organism evidence="1 2">
    <name type="scientific">Pseudopedobacter saltans</name>
    <dbReference type="NCBI Taxonomy" id="151895"/>
    <lineage>
        <taxon>Bacteria</taxon>
        <taxon>Pseudomonadati</taxon>
        <taxon>Bacteroidota</taxon>
        <taxon>Sphingobacteriia</taxon>
        <taxon>Sphingobacteriales</taxon>
        <taxon>Sphingobacteriaceae</taxon>
        <taxon>Pseudopedobacter</taxon>
    </lineage>
</organism>
<comment type="caution">
    <text evidence="1">The sequence shown here is derived from an EMBL/GenBank/DDBJ whole genome shotgun (WGS) entry which is preliminary data.</text>
</comment>
<accession>A0A2W5EIZ4</accession>
<evidence type="ECO:0000313" key="2">
    <source>
        <dbReference type="Proteomes" id="UP000249645"/>
    </source>
</evidence>
<dbReference type="Proteomes" id="UP000249645">
    <property type="component" value="Unassembled WGS sequence"/>
</dbReference>